<proteinExistence type="predicted"/>
<comment type="caution">
    <text evidence="1">The sequence shown here is derived from an EMBL/GenBank/DDBJ whole genome shotgun (WGS) entry which is preliminary data.</text>
</comment>
<dbReference type="OrthoDB" id="90730at2759"/>
<keyword evidence="2" id="KW-1185">Reference proteome</keyword>
<sequence>MPGTLRNTTYSDEMNIVLGMTTRCMAAAIKTQYDVAVDPHIADTYSFIDNGDAVIVRRGVHEYILQKEGWGCDCEFAQTMKLPCRHAMEFKNRRGSPFVIPFAAIASRFVQD</sequence>
<accession>A0A9W6TPZ6</accession>
<name>A0A9W6TPZ6_9STRA</name>
<protein>
    <submittedName>
        <fullName evidence="1">Unnamed protein product</fullName>
    </submittedName>
</protein>
<dbReference type="Proteomes" id="UP001165121">
    <property type="component" value="Unassembled WGS sequence"/>
</dbReference>
<evidence type="ECO:0000313" key="1">
    <source>
        <dbReference type="EMBL" id="GMF18335.1"/>
    </source>
</evidence>
<evidence type="ECO:0000313" key="2">
    <source>
        <dbReference type="Proteomes" id="UP001165121"/>
    </source>
</evidence>
<gene>
    <name evidence="1" type="ORF">Pfra01_000156900</name>
</gene>
<organism evidence="1 2">
    <name type="scientific">Phytophthora fragariaefolia</name>
    <dbReference type="NCBI Taxonomy" id="1490495"/>
    <lineage>
        <taxon>Eukaryota</taxon>
        <taxon>Sar</taxon>
        <taxon>Stramenopiles</taxon>
        <taxon>Oomycota</taxon>
        <taxon>Peronosporomycetes</taxon>
        <taxon>Peronosporales</taxon>
        <taxon>Peronosporaceae</taxon>
        <taxon>Phytophthora</taxon>
    </lineage>
</organism>
<reference evidence="1" key="1">
    <citation type="submission" date="2023-04" db="EMBL/GenBank/DDBJ databases">
        <title>Phytophthora fragariaefolia NBRC 109709.</title>
        <authorList>
            <person name="Ichikawa N."/>
            <person name="Sato H."/>
            <person name="Tonouchi N."/>
        </authorList>
    </citation>
    <scope>NUCLEOTIDE SEQUENCE</scope>
    <source>
        <strain evidence="1">NBRC 109709</strain>
    </source>
</reference>
<dbReference type="EMBL" id="BSXT01000126">
    <property type="protein sequence ID" value="GMF18335.1"/>
    <property type="molecule type" value="Genomic_DNA"/>
</dbReference>
<dbReference type="AlphaFoldDB" id="A0A9W6TPZ6"/>